<dbReference type="EMBL" id="HBIZ01047362">
    <property type="protein sequence ID" value="CAE0777727.1"/>
    <property type="molecule type" value="Transcribed_RNA"/>
</dbReference>
<feature type="transmembrane region" description="Helical" evidence="1">
    <location>
        <begin position="202"/>
        <end position="223"/>
    </location>
</feature>
<keyword evidence="1" id="KW-0472">Membrane</keyword>
<dbReference type="AlphaFoldDB" id="A0A7S4BUU4"/>
<feature type="transmembrane region" description="Helical" evidence="1">
    <location>
        <begin position="244"/>
        <end position="270"/>
    </location>
</feature>
<evidence type="ECO:0000313" key="2">
    <source>
        <dbReference type="EMBL" id="CAE0777727.1"/>
    </source>
</evidence>
<evidence type="ECO:0000256" key="1">
    <source>
        <dbReference type="SAM" id="Phobius"/>
    </source>
</evidence>
<sequence>MGAGRNHYDALDDYTSYSLAWLAPILYPLTLAIVAQGFVLADVFYSNAGRRFLPQMSFLSRAGDDSGAKSSSRVPRMDPRLNLAALFIMVSEIIFAVCCIVQCSINYSNRAFVGTSTACDVQAIYATYYVFSAIGLAAFGIILGWRVVSVGDKAVLFKTSSICVAALLIHAVALFVALLPFFGLNGWMFANDYCMFDIEGPLYCTLFLAVYFSAVLCISFALVQTRLAVATAPMGSAAPKRTAYRLLAGTSFYLFIAWILTVVIAFLWIANGEVYGSSLWRIYGAQAIILHSNQLVTPLLFGWFWRHAMQAVLLSSEVDSAEAA</sequence>
<name>A0A7S4BUU4_CHRCT</name>
<keyword evidence="1" id="KW-0812">Transmembrane</keyword>
<accession>A0A7S4BUU4</accession>
<feature type="transmembrane region" description="Helical" evidence="1">
    <location>
        <begin position="20"/>
        <end position="45"/>
    </location>
</feature>
<feature type="transmembrane region" description="Helical" evidence="1">
    <location>
        <begin position="83"/>
        <end position="107"/>
    </location>
</feature>
<feature type="transmembrane region" description="Helical" evidence="1">
    <location>
        <begin position="127"/>
        <end position="148"/>
    </location>
</feature>
<evidence type="ECO:0008006" key="3">
    <source>
        <dbReference type="Google" id="ProtNLM"/>
    </source>
</evidence>
<reference evidence="2" key="1">
    <citation type="submission" date="2021-01" db="EMBL/GenBank/DDBJ databases">
        <authorList>
            <person name="Corre E."/>
            <person name="Pelletier E."/>
            <person name="Niang G."/>
            <person name="Scheremetjew M."/>
            <person name="Finn R."/>
            <person name="Kale V."/>
            <person name="Holt S."/>
            <person name="Cochrane G."/>
            <person name="Meng A."/>
            <person name="Brown T."/>
            <person name="Cohen L."/>
        </authorList>
    </citation>
    <scope>NUCLEOTIDE SEQUENCE</scope>
    <source>
        <strain evidence="2">CCMP645</strain>
    </source>
</reference>
<protein>
    <recommendedName>
        <fullName evidence="3">G-protein coupled receptors family 1 profile domain-containing protein</fullName>
    </recommendedName>
</protein>
<keyword evidence="1" id="KW-1133">Transmembrane helix</keyword>
<feature type="transmembrane region" description="Helical" evidence="1">
    <location>
        <begin position="160"/>
        <end position="182"/>
    </location>
</feature>
<dbReference type="Gene3D" id="1.20.1070.10">
    <property type="entry name" value="Rhodopsin 7-helix transmembrane proteins"/>
    <property type="match status" value="1"/>
</dbReference>
<gene>
    <name evidence="2" type="ORF">PCAR00345_LOCUS30366</name>
</gene>
<organism evidence="2">
    <name type="scientific">Chrysotila carterae</name>
    <name type="common">Marine alga</name>
    <name type="synonym">Syracosphaera carterae</name>
    <dbReference type="NCBI Taxonomy" id="13221"/>
    <lineage>
        <taxon>Eukaryota</taxon>
        <taxon>Haptista</taxon>
        <taxon>Haptophyta</taxon>
        <taxon>Prymnesiophyceae</taxon>
        <taxon>Isochrysidales</taxon>
        <taxon>Isochrysidaceae</taxon>
        <taxon>Chrysotila</taxon>
    </lineage>
</organism>
<proteinExistence type="predicted"/>
<feature type="transmembrane region" description="Helical" evidence="1">
    <location>
        <begin position="282"/>
        <end position="305"/>
    </location>
</feature>